<keyword evidence="2" id="KW-0472">Membrane</keyword>
<evidence type="ECO:0000313" key="4">
    <source>
        <dbReference type="Proteomes" id="UP000649114"/>
    </source>
</evidence>
<feature type="compositionally biased region" description="Low complexity" evidence="1">
    <location>
        <begin position="7"/>
        <end position="50"/>
    </location>
</feature>
<evidence type="ECO:0000256" key="2">
    <source>
        <dbReference type="SAM" id="Phobius"/>
    </source>
</evidence>
<accession>A0AAN5YUM3</accession>
<feature type="region of interest" description="Disordered" evidence="1">
    <location>
        <begin position="1"/>
        <end position="55"/>
    </location>
</feature>
<keyword evidence="2" id="KW-1133">Transmembrane helix</keyword>
<keyword evidence="2" id="KW-0812">Transmembrane</keyword>
<organism evidence="3 4">
    <name type="scientific">Aspergillus lentulus</name>
    <dbReference type="NCBI Taxonomy" id="293939"/>
    <lineage>
        <taxon>Eukaryota</taxon>
        <taxon>Fungi</taxon>
        <taxon>Dikarya</taxon>
        <taxon>Ascomycota</taxon>
        <taxon>Pezizomycotina</taxon>
        <taxon>Eurotiomycetes</taxon>
        <taxon>Eurotiomycetidae</taxon>
        <taxon>Eurotiales</taxon>
        <taxon>Aspergillaceae</taxon>
        <taxon>Aspergillus</taxon>
        <taxon>Aspergillus subgen. Fumigati</taxon>
    </lineage>
</organism>
<comment type="caution">
    <text evidence="3">The sequence shown here is derived from an EMBL/GenBank/DDBJ whole genome shotgun (WGS) entry which is preliminary data.</text>
</comment>
<reference evidence="3" key="1">
    <citation type="journal article" date="2020" name="bioRxiv">
        <title>Genomic and phenotypic heterogeneity of clinical isolates of the human pathogens Aspergillus fumigatus, Aspergillus lentulus and Aspergillus fumigatiaffinis.</title>
        <authorList>
            <person name="dos Santos R.A.C."/>
            <person name="Steenwyk J.L."/>
            <person name="Rivero-Menendez O."/>
            <person name="Mead M.E."/>
            <person name="Silva L.P."/>
            <person name="Bastos R.W."/>
            <person name="Alastruey-Izquierdo A."/>
            <person name="Goldman G.H."/>
            <person name="Rokas A."/>
        </authorList>
    </citation>
    <scope>NUCLEOTIDE SEQUENCE</scope>
    <source>
        <strain evidence="3">CNM-CM8927</strain>
    </source>
</reference>
<evidence type="ECO:0008006" key="5">
    <source>
        <dbReference type="Google" id="ProtNLM"/>
    </source>
</evidence>
<dbReference type="EMBL" id="JAAAPU010000010">
    <property type="protein sequence ID" value="KAF4208452.1"/>
    <property type="molecule type" value="Genomic_DNA"/>
</dbReference>
<proteinExistence type="predicted"/>
<feature type="transmembrane region" description="Helical" evidence="2">
    <location>
        <begin position="61"/>
        <end position="84"/>
    </location>
</feature>
<reference evidence="3" key="2">
    <citation type="submission" date="2020-04" db="EMBL/GenBank/DDBJ databases">
        <authorList>
            <person name="Santos R.A.C."/>
            <person name="Steenwyk J.L."/>
            <person name="Rivero-Menendez O."/>
            <person name="Mead M.E."/>
            <person name="Silva L.P."/>
            <person name="Bastos R.W."/>
            <person name="Alastruey-Izquierdo A."/>
            <person name="Goldman G.H."/>
            <person name="Rokas A."/>
        </authorList>
    </citation>
    <scope>NUCLEOTIDE SEQUENCE</scope>
    <source>
        <strain evidence="3">CNM-CM8927</strain>
    </source>
</reference>
<protein>
    <recommendedName>
        <fullName evidence="5">Mid2 domain-containing protein</fullName>
    </recommendedName>
</protein>
<gene>
    <name evidence="3" type="ORF">CNMCM8927_000448</name>
</gene>
<evidence type="ECO:0000313" key="3">
    <source>
        <dbReference type="EMBL" id="KAF4208452.1"/>
    </source>
</evidence>
<dbReference type="Proteomes" id="UP000649114">
    <property type="component" value="Unassembled WGS sequence"/>
</dbReference>
<sequence>MGKLMLSNTSAAPSSTATSTVATGTSAAATTTTTTTTTSITEPTTSEAASGGLERSASKSLVVGVSTGVGLGVCLVTLIGALWLQRRRYQRRLKENQHFEVKGIQSGRMRAPPAAASAAELPLNQAPTVFEMGTGR</sequence>
<name>A0AAN5YUM3_ASPLE</name>
<evidence type="ECO:0000256" key="1">
    <source>
        <dbReference type="SAM" id="MobiDB-lite"/>
    </source>
</evidence>
<dbReference type="AlphaFoldDB" id="A0AAN5YUM3"/>